<evidence type="ECO:0000256" key="1">
    <source>
        <dbReference type="SAM" id="MobiDB-lite"/>
    </source>
</evidence>
<evidence type="ECO:0000313" key="5">
    <source>
        <dbReference type="Proteomes" id="UP000245207"/>
    </source>
</evidence>
<dbReference type="PANTHER" id="PTHR37610:SF6">
    <property type="entry name" value="GAG-POLYPEPTIDE OF LTR COPIA-TYPE-RELATED"/>
    <property type="match status" value="1"/>
</dbReference>
<feature type="region of interest" description="Disordered" evidence="1">
    <location>
        <begin position="367"/>
        <end position="407"/>
    </location>
</feature>
<dbReference type="EMBL" id="PKPP01005979">
    <property type="protein sequence ID" value="PWA58153.1"/>
    <property type="molecule type" value="Genomic_DNA"/>
</dbReference>
<keyword evidence="5" id="KW-1185">Reference proteome</keyword>
<evidence type="ECO:0000313" key="4">
    <source>
        <dbReference type="EMBL" id="PWA58153.1"/>
    </source>
</evidence>
<keyword evidence="2" id="KW-0472">Membrane</keyword>
<dbReference type="PANTHER" id="PTHR37610">
    <property type="entry name" value="CCHC-TYPE DOMAIN-CONTAINING PROTEIN"/>
    <property type="match status" value="1"/>
</dbReference>
<comment type="caution">
    <text evidence="4">The sequence shown here is derived from an EMBL/GenBank/DDBJ whole genome shotgun (WGS) entry which is preliminary data.</text>
</comment>
<dbReference type="OrthoDB" id="5544992at2759"/>
<feature type="domain" description="Retrotransposon Copia-like N-terminal" evidence="3">
    <location>
        <begin position="20"/>
        <end position="64"/>
    </location>
</feature>
<sequence>MTDANQQTNPTVFQNPLYLHPSDGPSSLTVQEKLSGSHNYRAWRRAIEIGLSTKRKLGFIKGTVARSTNDPNLAELWDTCNNMVICWILGSVSESIARSIMFVDTASEIWLQLEKRFALSDGSRKYKLNKDTYAITQSGGSINEYYTRMNVESACSMLQQEESQRLLFGSHTFESTALYSKGVVKDKCSICGYKWHPPEKCWEKVGYPAWHPKAKLNQGKVQFKPRDGVNKNQWAPKTATHVESGSISFTPQQFEQLLRSVHQMKVDGDFDEGFGHHFAAGIACLNTQLDLLELLEGWIYDTGASDHMTPEDDHISDPYLLKIKPQIKLPNGETSVISHVGKVKLNNGLMLKDVLVDLSHDIPHVHHSAPTNSVSNSEPTIQSSSSVPNITAASNSNPTLRRSNRTTTLPTKMKDYVLPHLPKANQSSFIHLCGTKSRNQNSSPSSSFCLLPCMHISTLAYTHTHTSHSTHKATMSLFDFTLFAITANDSTQTPILYIHFIPLTLSTTYTIVMYSLFINPCGQSHKTKTLLFPQTLHLHSLTAPAYTQTLYSPNIPPNTIGMLTQLHILSTYSNKLTHHILLKTLTEATIIHGMPGHMKNKPKTLVRG</sequence>
<keyword evidence="2" id="KW-0812">Transmembrane</keyword>
<name>A0A2U1MA92_ARTAN</name>
<gene>
    <name evidence="4" type="ORF">CTI12_AA402710</name>
</gene>
<proteinExistence type="predicted"/>
<feature type="transmembrane region" description="Helical" evidence="2">
    <location>
        <begin position="496"/>
        <end position="518"/>
    </location>
</feature>
<protein>
    <recommendedName>
        <fullName evidence="3">Retrotransposon Copia-like N-terminal domain-containing protein</fullName>
    </recommendedName>
</protein>
<reference evidence="4 5" key="1">
    <citation type="journal article" date="2018" name="Mol. Plant">
        <title>The genome of Artemisia annua provides insight into the evolution of Asteraceae family and artemisinin biosynthesis.</title>
        <authorList>
            <person name="Shen Q."/>
            <person name="Zhang L."/>
            <person name="Liao Z."/>
            <person name="Wang S."/>
            <person name="Yan T."/>
            <person name="Shi P."/>
            <person name="Liu M."/>
            <person name="Fu X."/>
            <person name="Pan Q."/>
            <person name="Wang Y."/>
            <person name="Lv Z."/>
            <person name="Lu X."/>
            <person name="Zhang F."/>
            <person name="Jiang W."/>
            <person name="Ma Y."/>
            <person name="Chen M."/>
            <person name="Hao X."/>
            <person name="Li L."/>
            <person name="Tang Y."/>
            <person name="Lv G."/>
            <person name="Zhou Y."/>
            <person name="Sun X."/>
            <person name="Brodelius P.E."/>
            <person name="Rose J.K.C."/>
            <person name="Tang K."/>
        </authorList>
    </citation>
    <scope>NUCLEOTIDE SEQUENCE [LARGE SCALE GENOMIC DNA]</scope>
    <source>
        <strain evidence="5">cv. Huhao1</strain>
        <tissue evidence="4">Leaf</tissue>
    </source>
</reference>
<dbReference type="Pfam" id="PF14244">
    <property type="entry name" value="Retrotran_gag_3"/>
    <property type="match status" value="1"/>
</dbReference>
<dbReference type="InterPro" id="IPR029472">
    <property type="entry name" value="Copia-like_N"/>
</dbReference>
<feature type="compositionally biased region" description="Polar residues" evidence="1">
    <location>
        <begin position="369"/>
        <end position="407"/>
    </location>
</feature>
<accession>A0A2U1MA92</accession>
<keyword evidence="2" id="KW-1133">Transmembrane helix</keyword>
<dbReference type="Proteomes" id="UP000245207">
    <property type="component" value="Unassembled WGS sequence"/>
</dbReference>
<organism evidence="4 5">
    <name type="scientific">Artemisia annua</name>
    <name type="common">Sweet wormwood</name>
    <dbReference type="NCBI Taxonomy" id="35608"/>
    <lineage>
        <taxon>Eukaryota</taxon>
        <taxon>Viridiplantae</taxon>
        <taxon>Streptophyta</taxon>
        <taxon>Embryophyta</taxon>
        <taxon>Tracheophyta</taxon>
        <taxon>Spermatophyta</taxon>
        <taxon>Magnoliopsida</taxon>
        <taxon>eudicotyledons</taxon>
        <taxon>Gunneridae</taxon>
        <taxon>Pentapetalae</taxon>
        <taxon>asterids</taxon>
        <taxon>campanulids</taxon>
        <taxon>Asterales</taxon>
        <taxon>Asteraceae</taxon>
        <taxon>Asteroideae</taxon>
        <taxon>Anthemideae</taxon>
        <taxon>Artemisiinae</taxon>
        <taxon>Artemisia</taxon>
    </lineage>
</organism>
<evidence type="ECO:0000256" key="2">
    <source>
        <dbReference type="SAM" id="Phobius"/>
    </source>
</evidence>
<evidence type="ECO:0000259" key="3">
    <source>
        <dbReference type="Pfam" id="PF14244"/>
    </source>
</evidence>
<dbReference type="AlphaFoldDB" id="A0A2U1MA92"/>